<dbReference type="KEGG" id="dsa:Desal_1704"/>
<keyword evidence="4 5" id="KW-0472">Membrane</keyword>
<feature type="transmembrane region" description="Helical" evidence="5">
    <location>
        <begin position="148"/>
        <end position="167"/>
    </location>
</feature>
<keyword evidence="3 5" id="KW-1133">Transmembrane helix</keyword>
<feature type="transmembrane region" description="Helical" evidence="5">
    <location>
        <begin position="94"/>
        <end position="113"/>
    </location>
</feature>
<reference evidence="6 7" key="1">
    <citation type="submission" date="2009-06" db="EMBL/GenBank/DDBJ databases">
        <title>Complete sequence of Desulfovibrio salexigens DSM 2638.</title>
        <authorList>
            <consortium name="US DOE Joint Genome Institute"/>
            <person name="Lucas S."/>
            <person name="Copeland A."/>
            <person name="Lapidus A."/>
            <person name="Glavina del Rio T."/>
            <person name="Tice H."/>
            <person name="Bruce D."/>
            <person name="Goodwin L."/>
            <person name="Pitluck S."/>
            <person name="Munk A.C."/>
            <person name="Brettin T."/>
            <person name="Detter J.C."/>
            <person name="Han C."/>
            <person name="Tapia R."/>
            <person name="Larimer F."/>
            <person name="Land M."/>
            <person name="Hauser L."/>
            <person name="Kyrpides N."/>
            <person name="Anderson I."/>
            <person name="Wall J.D."/>
            <person name="Arkin A.P."/>
            <person name="Dehal P."/>
            <person name="Chivian D."/>
            <person name="Giles B."/>
            <person name="Hazen T.C."/>
        </authorList>
    </citation>
    <scope>NUCLEOTIDE SEQUENCE [LARGE SCALE GENOMIC DNA]</scope>
    <source>
        <strain evidence="7">ATCC 14822 / DSM 2638 / NCIMB 8403 / VKM B-1763</strain>
    </source>
</reference>
<evidence type="ECO:0000256" key="1">
    <source>
        <dbReference type="ARBA" id="ARBA00004141"/>
    </source>
</evidence>
<dbReference type="GO" id="GO:0030255">
    <property type="term" value="P:protein secretion by the type IV secretion system"/>
    <property type="evidence" value="ECO:0007669"/>
    <property type="project" value="InterPro"/>
</dbReference>
<dbReference type="STRING" id="526222.Desal_1704"/>
<organism evidence="6 7">
    <name type="scientific">Maridesulfovibrio salexigens (strain ATCC 14822 / DSM 2638 / NCIMB 8403 / VKM B-1763)</name>
    <name type="common">Desulfovibrio salexigens</name>
    <dbReference type="NCBI Taxonomy" id="526222"/>
    <lineage>
        <taxon>Bacteria</taxon>
        <taxon>Pseudomonadati</taxon>
        <taxon>Thermodesulfobacteriota</taxon>
        <taxon>Desulfovibrionia</taxon>
        <taxon>Desulfovibrionales</taxon>
        <taxon>Desulfovibrionaceae</taxon>
        <taxon>Maridesulfovibrio</taxon>
    </lineage>
</organism>
<feature type="transmembrane region" description="Helical" evidence="5">
    <location>
        <begin position="179"/>
        <end position="197"/>
    </location>
</feature>
<dbReference type="HOGENOM" id="CLU_677440_0_0_7"/>
<dbReference type="NCBIfam" id="TIGR02783">
    <property type="entry name" value="TrbL_P"/>
    <property type="match status" value="1"/>
</dbReference>
<dbReference type="Pfam" id="PF04610">
    <property type="entry name" value="TrbL"/>
    <property type="match status" value="1"/>
</dbReference>
<feature type="transmembrane region" description="Helical" evidence="5">
    <location>
        <begin position="337"/>
        <end position="357"/>
    </location>
</feature>
<dbReference type="AlphaFoldDB" id="C6BT62"/>
<dbReference type="OrthoDB" id="5444062at2"/>
<comment type="subcellular location">
    <subcellularLocation>
        <location evidence="1">Membrane</location>
        <topology evidence="1">Multi-pass membrane protein</topology>
    </subcellularLocation>
</comment>
<name>C6BT62_MARSD</name>
<evidence type="ECO:0000313" key="7">
    <source>
        <dbReference type="Proteomes" id="UP000002601"/>
    </source>
</evidence>
<dbReference type="EMBL" id="CP001649">
    <property type="protein sequence ID" value="ACS79766.1"/>
    <property type="molecule type" value="Genomic_DNA"/>
</dbReference>
<feature type="transmembrane region" description="Helical" evidence="5">
    <location>
        <begin position="275"/>
        <end position="293"/>
    </location>
</feature>
<evidence type="ECO:0000256" key="3">
    <source>
        <dbReference type="ARBA" id="ARBA00022989"/>
    </source>
</evidence>
<keyword evidence="2 5" id="KW-0812">Transmembrane</keyword>
<protein>
    <submittedName>
        <fullName evidence="6">P-type conjugative transfer protein TrbL</fullName>
    </submittedName>
</protein>
<dbReference type="GO" id="GO:0016020">
    <property type="term" value="C:membrane"/>
    <property type="evidence" value="ECO:0007669"/>
    <property type="project" value="UniProtKB-SubCell"/>
</dbReference>
<evidence type="ECO:0000256" key="5">
    <source>
        <dbReference type="SAM" id="Phobius"/>
    </source>
</evidence>
<evidence type="ECO:0000256" key="2">
    <source>
        <dbReference type="ARBA" id="ARBA00022692"/>
    </source>
</evidence>
<dbReference type="Proteomes" id="UP000002601">
    <property type="component" value="Chromosome"/>
</dbReference>
<accession>C6BT62</accession>
<dbReference type="InterPro" id="IPR014150">
    <property type="entry name" value="Conjugal_tfr_TrbL"/>
</dbReference>
<proteinExistence type="predicted"/>
<keyword evidence="7" id="KW-1185">Reference proteome</keyword>
<evidence type="ECO:0000313" key="6">
    <source>
        <dbReference type="EMBL" id="ACS79766.1"/>
    </source>
</evidence>
<dbReference type="eggNOG" id="COG3846">
    <property type="taxonomic scope" value="Bacteria"/>
</dbReference>
<feature type="transmembrane region" description="Helical" evidence="5">
    <location>
        <begin position="305"/>
        <end position="325"/>
    </location>
</feature>
<gene>
    <name evidence="6" type="ordered locus">Desal_1704</name>
</gene>
<evidence type="ECO:0000256" key="4">
    <source>
        <dbReference type="ARBA" id="ARBA00023136"/>
    </source>
</evidence>
<feature type="transmembrane region" description="Helical" evidence="5">
    <location>
        <begin position="243"/>
        <end position="263"/>
    </location>
</feature>
<dbReference type="InterPro" id="IPR007688">
    <property type="entry name" value="Conjugal_tfr_TrbL/VirB6"/>
</dbReference>
<sequence length="477" mass="52052">MDSTTIPLLSCIFYQSAAELYQKALFLIAEYLGHQFHPCYLQRKLSYLVQFSQPLFHYMQRENIRKKLSINIAYELLTNINNFIISAVIKVNPITTILIAITLVLTMSGLAYATEDITQDLGLSSRLLTEFEAAAKTWGPAIQGYSLTLFKLLISIELAWLGIQATLKQYDLKQKLAEFVLLIIYGSFMASVIFYSAEWTTSLIKSFSSVAITAGAQEPDPEIIFFYGLKIIGDLLNNLTVKIHVSIGILICCVILAITFSLMTAQLILVKCESFIVLNAGAILLGFGGSKFTKDFTINYLKYSLAIAAKLFTLQLLMSLSLNFIAKFTTLNTKCFADIFVVVCSSIIILVLIKYLPAKVAEMVNVSQVSGGGALTSAMSAIGITTMTAMQMPAQALGGAVEAKRGMDTLKEAFNMAGSQGATGLGKGWQAFKNLGGAARENIGATNMGNLRSTITSHHEAFKMQQPAGPSTNFQLP</sequence>